<evidence type="ECO:0000313" key="4">
    <source>
        <dbReference type="Proteomes" id="UP000005536"/>
    </source>
</evidence>
<organism evidence="3 4">
    <name type="scientific">Neisseria elongata subsp. glycolytica ATCC 29315</name>
    <dbReference type="NCBI Taxonomy" id="546263"/>
    <lineage>
        <taxon>Bacteria</taxon>
        <taxon>Pseudomonadati</taxon>
        <taxon>Pseudomonadota</taxon>
        <taxon>Betaproteobacteria</taxon>
        <taxon>Neisseriales</taxon>
        <taxon>Neisseriaceae</taxon>
        <taxon>Neisseria</taxon>
    </lineage>
</organism>
<dbReference type="EMBL" id="ADBF01000256">
    <property type="protein sequence ID" value="EFE48282.1"/>
    <property type="molecule type" value="Genomic_DNA"/>
</dbReference>
<dbReference type="AlphaFoldDB" id="D4DV05"/>
<evidence type="ECO:0000313" key="1">
    <source>
        <dbReference type="EMBL" id="EFE48096.1"/>
    </source>
</evidence>
<comment type="caution">
    <text evidence="3">The sequence shown here is derived from an EMBL/GenBank/DDBJ whole genome shotgun (WGS) entry which is preliminary data.</text>
</comment>
<gene>
    <name evidence="3" type="ORF">NEIELOOT_02921</name>
    <name evidence="2" type="ORF">NEIELOOT_02972</name>
    <name evidence="1" type="ORF">NEIELOOT_03155</name>
</gene>
<sequence length="50" mass="5461">MKGCGLWLLRQGISGAVARMRCGLVGVRWVGVWAYALCDWCCEAALTILC</sequence>
<dbReference type="EMBL" id="ADBF01000257">
    <property type="protein sequence ID" value="EFE48233.1"/>
    <property type="molecule type" value="Genomic_DNA"/>
</dbReference>
<evidence type="ECO:0000313" key="2">
    <source>
        <dbReference type="EMBL" id="EFE48233.1"/>
    </source>
</evidence>
<name>D4DV05_NEIEG</name>
<protein>
    <submittedName>
        <fullName evidence="3">Uncharacterized protein</fullName>
    </submittedName>
</protein>
<accession>D4DV05</accession>
<reference evidence="3 4" key="1">
    <citation type="submission" date="2010-02" db="EMBL/GenBank/DDBJ databases">
        <authorList>
            <person name="Weinstock G."/>
            <person name="Sodergren E."/>
            <person name="Clifton S."/>
            <person name="Fulton L."/>
            <person name="Fulton B."/>
            <person name="Courtney L."/>
            <person name="Fronick C."/>
            <person name="Harrison M."/>
            <person name="Strong C."/>
            <person name="Farmer C."/>
            <person name="Delahaunty K."/>
            <person name="Markovic C."/>
            <person name="Hall O."/>
            <person name="Minx P."/>
            <person name="Tomlinson C."/>
            <person name="Mitreva M."/>
            <person name="Nelson J."/>
            <person name="Hou S."/>
            <person name="Wollam A."/>
            <person name="Pepin K.H."/>
            <person name="Johnson M."/>
            <person name="Bhonagiri V."/>
            <person name="Zhang X."/>
            <person name="Suruliraj S."/>
            <person name="Warren W."/>
            <person name="Chinwalla A."/>
            <person name="Mardis E.R."/>
            <person name="Wilson R.K."/>
        </authorList>
    </citation>
    <scope>NUCLEOTIDE SEQUENCE [LARGE SCALE GENOMIC DNA]</scope>
    <source>
        <strain evidence="3 4">ATCC 29315</strain>
    </source>
</reference>
<dbReference type="EMBL" id="ADBF01000263">
    <property type="protein sequence ID" value="EFE48096.1"/>
    <property type="molecule type" value="Genomic_DNA"/>
</dbReference>
<dbReference type="Proteomes" id="UP000005536">
    <property type="component" value="Unassembled WGS sequence"/>
</dbReference>
<evidence type="ECO:0000313" key="3">
    <source>
        <dbReference type="EMBL" id="EFE48282.1"/>
    </source>
</evidence>
<proteinExistence type="predicted"/>